<evidence type="ECO:0000313" key="2">
    <source>
        <dbReference type="Proteomes" id="UP000183832"/>
    </source>
</evidence>
<sequence length="70" mass="7922">MKEGLLKSVKLSVNADMKKRSLSFAMIHFEFIVRSFASAGSKIFTSPSRFIEKINQVETICWNHADALSE</sequence>
<evidence type="ECO:0000313" key="1">
    <source>
        <dbReference type="EMBL" id="CRK93665.1"/>
    </source>
</evidence>
<name>A0A1J1I5L2_9DIPT</name>
<proteinExistence type="predicted"/>
<organism evidence="1 2">
    <name type="scientific">Clunio marinus</name>
    <dbReference type="NCBI Taxonomy" id="568069"/>
    <lineage>
        <taxon>Eukaryota</taxon>
        <taxon>Metazoa</taxon>
        <taxon>Ecdysozoa</taxon>
        <taxon>Arthropoda</taxon>
        <taxon>Hexapoda</taxon>
        <taxon>Insecta</taxon>
        <taxon>Pterygota</taxon>
        <taxon>Neoptera</taxon>
        <taxon>Endopterygota</taxon>
        <taxon>Diptera</taxon>
        <taxon>Nematocera</taxon>
        <taxon>Chironomoidea</taxon>
        <taxon>Chironomidae</taxon>
        <taxon>Clunio</taxon>
    </lineage>
</organism>
<reference evidence="1 2" key="1">
    <citation type="submission" date="2015-04" db="EMBL/GenBank/DDBJ databases">
        <authorList>
            <person name="Syromyatnikov M.Y."/>
            <person name="Popov V.N."/>
        </authorList>
    </citation>
    <scope>NUCLEOTIDE SEQUENCE [LARGE SCALE GENOMIC DNA]</scope>
</reference>
<dbReference type="AlphaFoldDB" id="A0A1J1I5L2"/>
<dbReference type="EMBL" id="CVRI01000037">
    <property type="protein sequence ID" value="CRK93665.1"/>
    <property type="molecule type" value="Genomic_DNA"/>
</dbReference>
<gene>
    <name evidence="1" type="ORF">CLUMA_CG007194</name>
</gene>
<dbReference type="Proteomes" id="UP000183832">
    <property type="component" value="Unassembled WGS sequence"/>
</dbReference>
<protein>
    <submittedName>
        <fullName evidence="1">CLUMA_CG007194, isoform A</fullName>
    </submittedName>
</protein>
<accession>A0A1J1I5L2</accession>
<keyword evidence="2" id="KW-1185">Reference proteome</keyword>